<protein>
    <submittedName>
        <fullName evidence="2">Uncharacterized protein</fullName>
    </submittedName>
</protein>
<evidence type="ECO:0000256" key="1">
    <source>
        <dbReference type="SAM" id="Phobius"/>
    </source>
</evidence>
<keyword evidence="3" id="KW-1185">Reference proteome</keyword>
<keyword evidence="1" id="KW-1133">Transmembrane helix</keyword>
<dbReference type="OrthoDB" id="242474at2157"/>
<dbReference type="RefSeq" id="WP_008320666.1">
    <property type="nucleotide sequence ID" value="NZ_AOLN01000013.1"/>
</dbReference>
<dbReference type="STRING" id="662479.C440_11733"/>
<gene>
    <name evidence="2" type="ORF">C440_11733</name>
</gene>
<reference evidence="2 3" key="1">
    <citation type="journal article" date="2014" name="PLoS Genet.">
        <title>Phylogenetically driven sequencing of extremely halophilic archaea reveals strategies for static and dynamic osmo-response.</title>
        <authorList>
            <person name="Becker E.A."/>
            <person name="Seitzer P.M."/>
            <person name="Tritt A."/>
            <person name="Larsen D."/>
            <person name="Krusor M."/>
            <person name="Yao A.I."/>
            <person name="Wu D."/>
            <person name="Madern D."/>
            <person name="Eisen J.A."/>
            <person name="Darling A.E."/>
            <person name="Facciotti M.T."/>
        </authorList>
    </citation>
    <scope>NUCLEOTIDE SEQUENCE [LARGE SCALE GENOMIC DNA]</scope>
    <source>
        <strain evidence="2 3">ATCC BAA-1512</strain>
    </source>
</reference>
<feature type="transmembrane region" description="Helical" evidence="1">
    <location>
        <begin position="348"/>
        <end position="367"/>
    </location>
</feature>
<comment type="caution">
    <text evidence="2">The sequence shown here is derived from an EMBL/GenBank/DDBJ whole genome shotgun (WGS) entry which is preliminary data.</text>
</comment>
<name>M0IBW0_9EURY</name>
<dbReference type="AlphaFoldDB" id="M0IBW0"/>
<accession>M0IBW0</accession>
<feature type="transmembrane region" description="Helical" evidence="1">
    <location>
        <begin position="295"/>
        <end position="312"/>
    </location>
</feature>
<keyword evidence="1" id="KW-0472">Membrane</keyword>
<feature type="transmembrane region" description="Helical" evidence="1">
    <location>
        <begin position="324"/>
        <end position="342"/>
    </location>
</feature>
<feature type="transmembrane region" description="Helical" evidence="1">
    <location>
        <begin position="379"/>
        <end position="398"/>
    </location>
</feature>
<sequence length="447" mass="47008">MKSRSAVLAFLLVVAMLPAATTATMGSPPPQTACIVCGTEFEYVADAAGVNLTVESSEMHVRIDDDGVGHWTARVTVDDAAATTFRENPDLLDTVVRQTFEERRGLVDDPHDLDSRLVGETVVVTFTVPEMASDGVGDVLLVDYFNDPTGTRHVYVEADRFVVTGPEGSALLNDPPGTTTNETAAMWSDDGQYISTIDSQTYLTFGPDGGLTGTAAAYASIAVDSGPNLLSDLAWAAFVPTLMLVNGILLIQYVNRRVGDSRGSRRRFGTVVGALGIIWSLCLVALRMFSGGISVMAWVFGLQLVGFGLVAVKRPGLIDFRRLVAAAVGPPVVAAVGVSVVTAPSVPWNVPSALALGTAIVLFLPLGYGARRDTETRPLALAIASSPVVFTIPALPLGGWGPGFMALLLVVWGCLALATGALVYRLGWTLAGWVPDETPPTDDATSA</sequence>
<proteinExistence type="predicted"/>
<evidence type="ECO:0000313" key="2">
    <source>
        <dbReference type="EMBL" id="ELZ94290.1"/>
    </source>
</evidence>
<feature type="transmembrane region" description="Helical" evidence="1">
    <location>
        <begin position="404"/>
        <end position="424"/>
    </location>
</feature>
<dbReference type="Proteomes" id="UP000011550">
    <property type="component" value="Unassembled WGS sequence"/>
</dbReference>
<feature type="transmembrane region" description="Helical" evidence="1">
    <location>
        <begin position="233"/>
        <end position="255"/>
    </location>
</feature>
<organism evidence="2 3">
    <name type="scientific">Haloferax mucosum ATCC BAA-1512</name>
    <dbReference type="NCBI Taxonomy" id="662479"/>
    <lineage>
        <taxon>Archaea</taxon>
        <taxon>Methanobacteriati</taxon>
        <taxon>Methanobacteriota</taxon>
        <taxon>Stenosarchaea group</taxon>
        <taxon>Halobacteria</taxon>
        <taxon>Halobacteriales</taxon>
        <taxon>Haloferacaceae</taxon>
        <taxon>Haloferax</taxon>
    </lineage>
</organism>
<feature type="transmembrane region" description="Helical" evidence="1">
    <location>
        <begin position="267"/>
        <end position="289"/>
    </location>
</feature>
<keyword evidence="1" id="KW-0812">Transmembrane</keyword>
<evidence type="ECO:0000313" key="3">
    <source>
        <dbReference type="Proteomes" id="UP000011550"/>
    </source>
</evidence>
<dbReference type="PATRIC" id="fig|662479.7.peg.2381"/>
<dbReference type="EMBL" id="AOLN01000013">
    <property type="protein sequence ID" value="ELZ94290.1"/>
    <property type="molecule type" value="Genomic_DNA"/>
</dbReference>